<name>A0A9Q0JX44_9MAGN</name>
<dbReference type="EMBL" id="JAMYWD010000012">
    <property type="protein sequence ID" value="KAJ4953493.1"/>
    <property type="molecule type" value="Genomic_DNA"/>
</dbReference>
<accession>A0A9Q0JX44</accession>
<reference evidence="2" key="1">
    <citation type="journal article" date="2023" name="Plant J.">
        <title>The genome of the king protea, Protea cynaroides.</title>
        <authorList>
            <person name="Chang J."/>
            <person name="Duong T.A."/>
            <person name="Schoeman C."/>
            <person name="Ma X."/>
            <person name="Roodt D."/>
            <person name="Barker N."/>
            <person name="Li Z."/>
            <person name="Van de Peer Y."/>
            <person name="Mizrachi E."/>
        </authorList>
    </citation>
    <scope>NUCLEOTIDE SEQUENCE</scope>
    <source>
        <tissue evidence="2">Young leaves</tissue>
    </source>
</reference>
<evidence type="ECO:0008006" key="4">
    <source>
        <dbReference type="Google" id="ProtNLM"/>
    </source>
</evidence>
<sequence length="165" mass="17437">MRSLCWVCRCRPTAVVSRLVVAVGLRLGASKIYHVETCDGSDRSPVTLHVTLGLASVDVRGRFDDVDMHRNCIRPLSHVQGSGPRVMGGQMQVMLPTGEVRLVAAGKHARGGLGQNPISHVGDTVRKGSCEKNGTGVVAVEARGVPSVTVCNGGSGRIREVFLGI</sequence>
<dbReference type="AlphaFoldDB" id="A0A9Q0JX44"/>
<organism evidence="2 3">
    <name type="scientific">Protea cynaroides</name>
    <dbReference type="NCBI Taxonomy" id="273540"/>
    <lineage>
        <taxon>Eukaryota</taxon>
        <taxon>Viridiplantae</taxon>
        <taxon>Streptophyta</taxon>
        <taxon>Embryophyta</taxon>
        <taxon>Tracheophyta</taxon>
        <taxon>Spermatophyta</taxon>
        <taxon>Magnoliopsida</taxon>
        <taxon>Proteales</taxon>
        <taxon>Proteaceae</taxon>
        <taxon>Protea</taxon>
    </lineage>
</organism>
<feature type="chain" id="PRO_5040167196" description="Secreted protein" evidence="1">
    <location>
        <begin position="18"/>
        <end position="165"/>
    </location>
</feature>
<feature type="signal peptide" evidence="1">
    <location>
        <begin position="1"/>
        <end position="17"/>
    </location>
</feature>
<dbReference type="Proteomes" id="UP001141806">
    <property type="component" value="Unassembled WGS sequence"/>
</dbReference>
<protein>
    <recommendedName>
        <fullName evidence="4">Secreted protein</fullName>
    </recommendedName>
</protein>
<comment type="caution">
    <text evidence="2">The sequence shown here is derived from an EMBL/GenBank/DDBJ whole genome shotgun (WGS) entry which is preliminary data.</text>
</comment>
<evidence type="ECO:0000256" key="1">
    <source>
        <dbReference type="SAM" id="SignalP"/>
    </source>
</evidence>
<keyword evidence="1" id="KW-0732">Signal</keyword>
<keyword evidence="3" id="KW-1185">Reference proteome</keyword>
<evidence type="ECO:0000313" key="3">
    <source>
        <dbReference type="Proteomes" id="UP001141806"/>
    </source>
</evidence>
<proteinExistence type="predicted"/>
<evidence type="ECO:0000313" key="2">
    <source>
        <dbReference type="EMBL" id="KAJ4953493.1"/>
    </source>
</evidence>
<gene>
    <name evidence="2" type="ORF">NE237_030325</name>
</gene>